<protein>
    <recommendedName>
        <fullName evidence="6">Succinate--CoA ligase [ADP-forming] subunit beta, mitochondrial</fullName>
        <ecNumber evidence="6">6.2.1.5</ecNumber>
    </recommendedName>
    <alternativeName>
        <fullName evidence="6">Succinyl-CoA synthetase beta chain</fullName>
        <shortName evidence="6">SCS-beta</shortName>
    </alternativeName>
</protein>
<dbReference type="InterPro" id="IPR013650">
    <property type="entry name" value="ATP-grasp_succ-CoA_synth-type"/>
</dbReference>
<evidence type="ECO:0000259" key="8">
    <source>
        <dbReference type="Pfam" id="PF08442"/>
    </source>
</evidence>
<dbReference type="EC" id="6.2.1.5" evidence="6"/>
<evidence type="ECO:0000313" key="9">
    <source>
        <dbReference type="EMBL" id="GMI25955.1"/>
    </source>
</evidence>
<proteinExistence type="inferred from homology"/>
<keyword evidence="6" id="KW-0816">Tricarboxylic acid cycle</keyword>
<evidence type="ECO:0000256" key="3">
    <source>
        <dbReference type="ARBA" id="ARBA00022723"/>
    </source>
</evidence>
<dbReference type="Pfam" id="PF08442">
    <property type="entry name" value="ATP-grasp_2"/>
    <property type="match status" value="1"/>
</dbReference>
<dbReference type="HAMAP" id="MF_00558">
    <property type="entry name" value="Succ_CoA_beta"/>
    <property type="match status" value="1"/>
</dbReference>
<feature type="binding site" evidence="6">
    <location>
        <begin position="75"/>
        <end position="77"/>
    </location>
    <ligand>
        <name>ATP</name>
        <dbReference type="ChEBI" id="CHEBI:30616"/>
    </ligand>
</feature>
<comment type="similarity">
    <text evidence="6">Belongs to the succinate/malate CoA ligase beta subunit family.</text>
</comment>
<comment type="caution">
    <text evidence="9">The sequence shown here is derived from an EMBL/GenBank/DDBJ whole genome shotgun (WGS) entry which is preliminary data.</text>
</comment>
<dbReference type="Gene3D" id="3.30.1490.20">
    <property type="entry name" value="ATP-grasp fold, A domain"/>
    <property type="match status" value="1"/>
</dbReference>
<dbReference type="Gene3D" id="3.30.470.20">
    <property type="entry name" value="ATP-grasp fold, B domain"/>
    <property type="match status" value="1"/>
</dbReference>
<comment type="catalytic activity">
    <reaction evidence="6">
        <text>succinate + ATP + CoA = succinyl-CoA + ADP + phosphate</text>
        <dbReference type="Rhea" id="RHEA:17661"/>
        <dbReference type="ChEBI" id="CHEBI:30031"/>
        <dbReference type="ChEBI" id="CHEBI:30616"/>
        <dbReference type="ChEBI" id="CHEBI:43474"/>
        <dbReference type="ChEBI" id="CHEBI:57287"/>
        <dbReference type="ChEBI" id="CHEBI:57292"/>
        <dbReference type="ChEBI" id="CHEBI:456216"/>
        <dbReference type="EC" id="6.2.1.5"/>
    </reaction>
</comment>
<dbReference type="Gene3D" id="3.40.50.261">
    <property type="entry name" value="Succinyl-CoA synthetase domains"/>
    <property type="match status" value="1"/>
</dbReference>
<feature type="binding site" evidence="6">
    <location>
        <position position="137"/>
    </location>
    <ligand>
        <name>ATP</name>
        <dbReference type="ChEBI" id="CHEBI:30616"/>
    </ligand>
</feature>
<accession>A0ABQ6MHJ9</accession>
<comment type="pathway">
    <text evidence="1 6">Carbohydrate metabolism; tricarboxylic acid cycle; succinate from succinyl-CoA (ligase route): step 1/1.</text>
</comment>
<dbReference type="EMBL" id="BRYB01000238">
    <property type="protein sequence ID" value="GMI25955.1"/>
    <property type="molecule type" value="Genomic_DNA"/>
</dbReference>
<evidence type="ECO:0000256" key="4">
    <source>
        <dbReference type="ARBA" id="ARBA00022741"/>
    </source>
</evidence>
<evidence type="ECO:0000259" key="7">
    <source>
        <dbReference type="Pfam" id="PF00549"/>
    </source>
</evidence>
<dbReference type="InterPro" id="IPR013815">
    <property type="entry name" value="ATP_grasp_subdomain_1"/>
</dbReference>
<sequence>MFPPPRSLPLLLPRLCRSLHLPEHASLALLSSFGASTQRGAPAATKGEAGDVARGLLERSPGCDLVVKAQILAGGRGKGEFMSSGLQGGVHVLRTACEVEKFAARMIGDRLVTAQTGPEGALVPAVLVNEGVDIVEEYYLAILMDRGLEAPCIVCSPRGGVNIEEVAASSPGDILTVPLDVHAGPTDEDVFLVSRKLGLPTPALRLQLREQIRSLYRAFSALDINPLALCASPSSSSPTTLVCVDAKLDFDDNAAFRQARVFSLRDEGAANPRELRAGKAGLSYVQLGGGVGCMVNGAGLAMATMDMIEMSGGEAANFLDVGGGASKEAVVEAFKILTSDPKVRAILVNIFGGIMKCDVIAAGLVAAHREVGLEVPLVVRLEGTNVEEGRAILSGSGLPIIAGTDLDDASAKAVAAAAAA</sequence>
<dbReference type="PIRSF" id="PIRSF001554">
    <property type="entry name" value="SucCS_beta"/>
    <property type="match status" value="1"/>
</dbReference>
<feature type="domain" description="ATP-citrate synthase/succinyl-CoA ligase C-terminal" evidence="7">
    <location>
        <begin position="294"/>
        <end position="414"/>
    </location>
</feature>
<feature type="domain" description="ATP-grasp fold succinyl-CoA synthetase-type" evidence="8">
    <location>
        <begin position="21"/>
        <end position="227"/>
    </location>
</feature>
<keyword evidence="3 6" id="KW-0479">Metal-binding</keyword>
<evidence type="ECO:0000256" key="6">
    <source>
        <dbReference type="HAMAP-Rule" id="MF_03219"/>
    </source>
</evidence>
<dbReference type="InterPro" id="IPR017866">
    <property type="entry name" value="Succ-CoA_synthase_bsu_CS"/>
</dbReference>
<evidence type="ECO:0000256" key="5">
    <source>
        <dbReference type="ARBA" id="ARBA00022842"/>
    </source>
</evidence>
<comment type="function">
    <text evidence="6">Succinyl-CoA synthetase functions in the citric acid cycle (TCA), coupling the hydrolysis of succinyl-CoA to the synthesis of ATP and thus represents the only step of substrate-level phosphorylation in the TCA. The beta subunit provides nucleotide specificity of the enzyme and binds the substrate succinate, while the binding sites for coenzyme A and phosphate are found in the alpha subunit.</text>
</comment>
<feature type="binding site" evidence="6">
    <location>
        <position position="225"/>
    </location>
    <ligand>
        <name>Mg(2+)</name>
        <dbReference type="ChEBI" id="CHEBI:18420"/>
    </ligand>
</feature>
<keyword evidence="5 6" id="KW-0460">Magnesium</keyword>
<dbReference type="SUPFAM" id="SSF52210">
    <property type="entry name" value="Succinyl-CoA synthetase domains"/>
    <property type="match status" value="1"/>
</dbReference>
<feature type="binding site" evidence="6">
    <location>
        <position position="296"/>
    </location>
    <ligand>
        <name>substrate</name>
        <note>ligand shared with subunit alpha</note>
    </ligand>
</feature>
<dbReference type="PANTHER" id="PTHR11815">
    <property type="entry name" value="SUCCINYL-COA SYNTHETASE BETA CHAIN"/>
    <property type="match status" value="1"/>
</dbReference>
<feature type="binding site" evidence="6">
    <location>
        <position position="68"/>
    </location>
    <ligand>
        <name>ATP</name>
        <dbReference type="ChEBI" id="CHEBI:30616"/>
    </ligand>
</feature>
<comment type="subcellular location">
    <subcellularLocation>
        <location evidence="6">Mitochondrion</location>
    </subcellularLocation>
</comment>
<dbReference type="NCBIfam" id="NF001913">
    <property type="entry name" value="PRK00696.1"/>
    <property type="match status" value="1"/>
</dbReference>
<evidence type="ECO:0000256" key="1">
    <source>
        <dbReference type="ARBA" id="ARBA00005064"/>
    </source>
</evidence>
<dbReference type="InterPro" id="IPR005811">
    <property type="entry name" value="SUCC_ACL_C"/>
</dbReference>
<gene>
    <name evidence="9" type="ORF">TeGR_g2853</name>
</gene>
<reference evidence="9 10" key="1">
    <citation type="journal article" date="2023" name="Commun. Biol.">
        <title>Genome analysis of Parmales, the sister group of diatoms, reveals the evolutionary specialization of diatoms from phago-mixotrophs to photoautotrophs.</title>
        <authorList>
            <person name="Ban H."/>
            <person name="Sato S."/>
            <person name="Yoshikawa S."/>
            <person name="Yamada K."/>
            <person name="Nakamura Y."/>
            <person name="Ichinomiya M."/>
            <person name="Sato N."/>
            <person name="Blanc-Mathieu R."/>
            <person name="Endo H."/>
            <person name="Kuwata A."/>
            <person name="Ogata H."/>
        </authorList>
    </citation>
    <scope>NUCLEOTIDE SEQUENCE [LARGE SCALE GENOMIC DNA]</scope>
</reference>
<keyword evidence="6" id="KW-0067">ATP-binding</keyword>
<dbReference type="PROSITE" id="PS01217">
    <property type="entry name" value="SUCCINYL_COA_LIG_3"/>
    <property type="match status" value="1"/>
</dbReference>
<evidence type="ECO:0000256" key="2">
    <source>
        <dbReference type="ARBA" id="ARBA00022598"/>
    </source>
</evidence>
<dbReference type="PANTHER" id="PTHR11815:SF10">
    <property type="entry name" value="SUCCINATE--COA LIGASE [GDP-FORMING] SUBUNIT BETA, MITOCHONDRIAL"/>
    <property type="match status" value="1"/>
</dbReference>
<keyword evidence="2 6" id="KW-0436">Ligase</keyword>
<evidence type="ECO:0000313" key="10">
    <source>
        <dbReference type="Proteomes" id="UP001165060"/>
    </source>
</evidence>
<dbReference type="Pfam" id="PF00549">
    <property type="entry name" value="Ligase_CoA"/>
    <property type="match status" value="1"/>
</dbReference>
<feature type="binding site" evidence="6">
    <location>
        <position position="245"/>
    </location>
    <ligand>
        <name>Mg(2+)</name>
        <dbReference type="ChEBI" id="CHEBI:18420"/>
    </ligand>
</feature>
<dbReference type="InterPro" id="IPR016102">
    <property type="entry name" value="Succinyl-CoA_synth-like"/>
</dbReference>
<dbReference type="SUPFAM" id="SSF56059">
    <property type="entry name" value="Glutathione synthetase ATP-binding domain-like"/>
    <property type="match status" value="1"/>
</dbReference>
<dbReference type="Proteomes" id="UP001165060">
    <property type="component" value="Unassembled WGS sequence"/>
</dbReference>
<dbReference type="InterPro" id="IPR005809">
    <property type="entry name" value="Succ_CoA_ligase-like_bsu"/>
</dbReference>
<keyword evidence="4 6" id="KW-0547">Nucleotide-binding</keyword>
<keyword evidence="6" id="KW-0496">Mitochondrion</keyword>
<name>A0ABQ6MHJ9_9STRA</name>
<keyword evidence="10" id="KW-1185">Reference proteome</keyword>
<feature type="binding site" evidence="6">
    <location>
        <begin position="353"/>
        <end position="355"/>
    </location>
    <ligand>
        <name>substrate</name>
        <note>ligand shared with subunit alpha</note>
    </ligand>
</feature>
<organism evidence="9 10">
    <name type="scientific">Tetraparma gracilis</name>
    <dbReference type="NCBI Taxonomy" id="2962635"/>
    <lineage>
        <taxon>Eukaryota</taxon>
        <taxon>Sar</taxon>
        <taxon>Stramenopiles</taxon>
        <taxon>Ochrophyta</taxon>
        <taxon>Bolidophyceae</taxon>
        <taxon>Parmales</taxon>
        <taxon>Triparmaceae</taxon>
        <taxon>Tetraparma</taxon>
    </lineage>
</organism>
<comment type="cofactor">
    <cofactor evidence="6">
        <name>Mg(2+)</name>
        <dbReference type="ChEBI" id="CHEBI:18420"/>
    </cofactor>
    <text evidence="6">Binds 1 Mg(2+) ion per subunit.</text>
</comment>
<comment type="subunit">
    <text evidence="6">Heterodimer of an alpha and a beta subunit.</text>
</comment>